<accession>A0AAN8X1G9</accession>
<protein>
    <submittedName>
        <fullName evidence="1">Uncharacterized protein</fullName>
    </submittedName>
</protein>
<dbReference type="Proteomes" id="UP001381693">
    <property type="component" value="Unassembled WGS sequence"/>
</dbReference>
<sequence length="277" mass="31474">MKAKLNSRSRHLDYETPPRQVKGHLDSEYVNRIKRVDSEHLKLRSVYWILLPGVGNYKDFKKKEGMTIETIKYHEYTMALRKLLVRGSWTDTNILELPLPEPEKLGLNSKADGTVHNILNNLVQDVAAHICNSPCDDIIGQRHVLHLLGCLCSQDQFYHPNGAWPNQEACRSGFCTGLNPGWGSVSLSLQNLFIFCSWLLRLVFSESSRLQNRVANNEMAGCALCLFWSSTIIQECSEAICDRFIAPFVCFRPCIFTFINLSLHLLQTNPNAAMMAD</sequence>
<dbReference type="EMBL" id="JAXCGZ010011603">
    <property type="protein sequence ID" value="KAK7074426.1"/>
    <property type="molecule type" value="Genomic_DNA"/>
</dbReference>
<proteinExistence type="predicted"/>
<reference evidence="1 2" key="1">
    <citation type="submission" date="2023-11" db="EMBL/GenBank/DDBJ databases">
        <title>Halocaridina rubra genome assembly.</title>
        <authorList>
            <person name="Smith C."/>
        </authorList>
    </citation>
    <scope>NUCLEOTIDE SEQUENCE [LARGE SCALE GENOMIC DNA]</scope>
    <source>
        <strain evidence="1">EP-1</strain>
        <tissue evidence="1">Whole</tissue>
    </source>
</reference>
<gene>
    <name evidence="1" type="ORF">SK128_009300</name>
</gene>
<organism evidence="1 2">
    <name type="scientific">Halocaridina rubra</name>
    <name type="common">Hawaiian red shrimp</name>
    <dbReference type="NCBI Taxonomy" id="373956"/>
    <lineage>
        <taxon>Eukaryota</taxon>
        <taxon>Metazoa</taxon>
        <taxon>Ecdysozoa</taxon>
        <taxon>Arthropoda</taxon>
        <taxon>Crustacea</taxon>
        <taxon>Multicrustacea</taxon>
        <taxon>Malacostraca</taxon>
        <taxon>Eumalacostraca</taxon>
        <taxon>Eucarida</taxon>
        <taxon>Decapoda</taxon>
        <taxon>Pleocyemata</taxon>
        <taxon>Caridea</taxon>
        <taxon>Atyoidea</taxon>
        <taxon>Atyidae</taxon>
        <taxon>Halocaridina</taxon>
    </lineage>
</organism>
<evidence type="ECO:0000313" key="1">
    <source>
        <dbReference type="EMBL" id="KAK7074426.1"/>
    </source>
</evidence>
<name>A0AAN8X1G9_HALRR</name>
<dbReference type="AlphaFoldDB" id="A0AAN8X1G9"/>
<evidence type="ECO:0000313" key="2">
    <source>
        <dbReference type="Proteomes" id="UP001381693"/>
    </source>
</evidence>
<comment type="caution">
    <text evidence="1">The sequence shown here is derived from an EMBL/GenBank/DDBJ whole genome shotgun (WGS) entry which is preliminary data.</text>
</comment>
<keyword evidence="2" id="KW-1185">Reference proteome</keyword>